<dbReference type="SMART" id="SM00710">
    <property type="entry name" value="PbH1"/>
    <property type="match status" value="6"/>
</dbReference>
<dbReference type="InterPro" id="IPR006626">
    <property type="entry name" value="PbH1"/>
</dbReference>
<sequence>MCATFHFASASDRGRNHGVHLKVWSSFSCVRAPHSNTNQLDSPHSKPLTRPALVTLYASESGRARNVCKSTQTNIILESLMRKSHCTILIATTLSFFCLADVVQCATSLALHTRAMSGTSDMLTPLAFGAKADGITDDVAALNNMYTAARSKKTSVFLRGRQYRVTGQLDARGVSTIGEGAIIKFDLSNTKSPNAFIWGGSDTFVTETSFDLSNTGRDAMLGITNSAAGASNQRFYRNHIVCRTRITSQSQSNIYGLWITGTGLSGFYVEDNQIEGCSYGIQFNVQDGITRNVRTRAAGKPISHVHITGNSLIDATIGVNTPHADVSDVVIDGNTITPNTLKLDLPLNIAHATKITISNNSVTSNANSSNGTLHIEDCSGAVTISGNNVAAQGRNNGIQIGIKPNISHDSAPTTRIVVTGNHIEGVVDTPETIGILLPDAVTIDTTISGNYIAHFSQCINSVGPSNISSNTLIGCIEPTKSQKSLIFNNMIKN</sequence>
<accession>A4JT09</accession>
<dbReference type="AlphaFoldDB" id="A4JT09"/>
<evidence type="ECO:0000313" key="1">
    <source>
        <dbReference type="EMBL" id="ABO59412.1"/>
    </source>
</evidence>
<dbReference type="Gene3D" id="2.160.20.10">
    <property type="entry name" value="Single-stranded right-handed beta-helix, Pectin lyase-like"/>
    <property type="match status" value="1"/>
</dbReference>
<name>A4JT09_BURVG</name>
<organism evidence="1 2">
    <name type="scientific">Burkholderia vietnamiensis (strain G4 / LMG 22486)</name>
    <name type="common">Burkholderia cepacia (strain R1808)</name>
    <dbReference type="NCBI Taxonomy" id="269482"/>
    <lineage>
        <taxon>Bacteria</taxon>
        <taxon>Pseudomonadati</taxon>
        <taxon>Pseudomonadota</taxon>
        <taxon>Betaproteobacteria</taxon>
        <taxon>Burkholderiales</taxon>
        <taxon>Burkholderiaceae</taxon>
        <taxon>Burkholderia</taxon>
        <taxon>Burkholderia cepacia complex</taxon>
    </lineage>
</organism>
<dbReference type="InterPro" id="IPR011050">
    <property type="entry name" value="Pectin_lyase_fold/virulence"/>
</dbReference>
<dbReference type="InterPro" id="IPR012334">
    <property type="entry name" value="Pectin_lyas_fold"/>
</dbReference>
<proteinExistence type="predicted"/>
<dbReference type="HOGENOM" id="CLU_552848_0_0_4"/>
<evidence type="ECO:0008006" key="3">
    <source>
        <dbReference type="Google" id="ProtNLM"/>
    </source>
</evidence>
<evidence type="ECO:0000313" key="2">
    <source>
        <dbReference type="Proteomes" id="UP000002287"/>
    </source>
</evidence>
<gene>
    <name evidence="1" type="ordered locus">Bcep1808_6515</name>
</gene>
<reference evidence="2" key="1">
    <citation type="submission" date="2007-03" db="EMBL/GenBank/DDBJ databases">
        <title>Complete sequence of chromosome 3 of Burkholderia vietnamiensis G4.</title>
        <authorList>
            <consortium name="US DOE Joint Genome Institute"/>
            <person name="Copeland A."/>
            <person name="Lucas S."/>
            <person name="Lapidus A."/>
            <person name="Barry K."/>
            <person name="Detter J.C."/>
            <person name="Glavina del Rio T."/>
            <person name="Hammon N."/>
            <person name="Israni S."/>
            <person name="Dalin E."/>
            <person name="Tice H."/>
            <person name="Pitluck S."/>
            <person name="Chain P."/>
            <person name="Malfatti S."/>
            <person name="Shin M."/>
            <person name="Vergez L."/>
            <person name="Schmutz J."/>
            <person name="Larimer F."/>
            <person name="Land M."/>
            <person name="Hauser L."/>
            <person name="Kyrpides N."/>
            <person name="Tiedje J."/>
            <person name="Richardson P."/>
        </authorList>
    </citation>
    <scope>NUCLEOTIDE SEQUENCE [LARGE SCALE GENOMIC DNA]</scope>
    <source>
        <strain evidence="2">G4 / LMG 22486</strain>
    </source>
</reference>
<dbReference type="SUPFAM" id="SSF51126">
    <property type="entry name" value="Pectin lyase-like"/>
    <property type="match status" value="1"/>
</dbReference>
<dbReference type="KEGG" id="bvi:Bcep1808_6515"/>
<protein>
    <recommendedName>
        <fullName evidence="3">Right handed beta helix domain-containing protein</fullName>
    </recommendedName>
</protein>
<dbReference type="Proteomes" id="UP000002287">
    <property type="component" value="Chromosome 3"/>
</dbReference>
<dbReference type="EMBL" id="CP000616">
    <property type="protein sequence ID" value="ABO59412.1"/>
    <property type="molecule type" value="Genomic_DNA"/>
</dbReference>